<dbReference type="InterPro" id="IPR001509">
    <property type="entry name" value="Epimerase_deHydtase"/>
</dbReference>
<accession>A0ABV7YNK2</accession>
<keyword evidence="3" id="KW-0520">NAD</keyword>
<reference evidence="6" key="1">
    <citation type="journal article" date="2019" name="Int. J. Syst. Evol. Microbiol.">
        <title>The Global Catalogue of Microorganisms (GCM) 10K type strain sequencing project: providing services to taxonomists for standard genome sequencing and annotation.</title>
        <authorList>
            <consortium name="The Broad Institute Genomics Platform"/>
            <consortium name="The Broad Institute Genome Sequencing Center for Infectious Disease"/>
            <person name="Wu L."/>
            <person name="Ma J."/>
        </authorList>
    </citation>
    <scope>NUCLEOTIDE SEQUENCE [LARGE SCALE GENOMIC DNA]</scope>
    <source>
        <strain evidence="6">CGMCC 4.7241</strain>
    </source>
</reference>
<comment type="caution">
    <text evidence="5">The sequence shown here is derived from an EMBL/GenBank/DDBJ whole genome shotgun (WGS) entry which is preliminary data.</text>
</comment>
<keyword evidence="2" id="KW-0560">Oxidoreductase</keyword>
<dbReference type="CDD" id="cd08946">
    <property type="entry name" value="SDR_e"/>
    <property type="match status" value="1"/>
</dbReference>
<sequence length="276" mass="29986">MPEPRELVAITGANGLIGQILCAGLAGSFDLRPVTRRERVPGGEVAALDDLPGLRAAFQGCRSVVHLAAAASTEAEWPEVLTANIVGTRNVYEAALDAGVNRVVFASSNHTVGGYEIAHAPGIYELDATAVIREQDDVRPDSLYGASKVFGEALGRYYHDAFGLSVVCLRIGSVRSDDDPYGETVRQSAGWLPLDDRQRLARSRATWLSHRDCVELFRCALVSDVGWVVCFGTSANPRLLWSLDRARDELHFVPADRASPRLPSPVRGIDNAHRQQ</sequence>
<dbReference type="PANTHER" id="PTHR43103:SF5">
    <property type="entry name" value="4-EPIMERASE, PUTATIVE (AFU_ORTHOLOGUE AFUA_7G00360)-RELATED"/>
    <property type="match status" value="1"/>
</dbReference>
<organism evidence="5 6">
    <name type="scientific">Tenggerimyces flavus</name>
    <dbReference type="NCBI Taxonomy" id="1708749"/>
    <lineage>
        <taxon>Bacteria</taxon>
        <taxon>Bacillati</taxon>
        <taxon>Actinomycetota</taxon>
        <taxon>Actinomycetes</taxon>
        <taxon>Propionibacteriales</taxon>
        <taxon>Nocardioidaceae</taxon>
        <taxon>Tenggerimyces</taxon>
    </lineage>
</organism>
<evidence type="ECO:0000256" key="1">
    <source>
        <dbReference type="ARBA" id="ARBA00007637"/>
    </source>
</evidence>
<gene>
    <name evidence="5" type="ORF">ACFOUW_31310</name>
</gene>
<protein>
    <submittedName>
        <fullName evidence="5">NAD-dependent epimerase/dehydratase family protein</fullName>
    </submittedName>
</protein>
<evidence type="ECO:0000259" key="4">
    <source>
        <dbReference type="Pfam" id="PF01370"/>
    </source>
</evidence>
<dbReference type="InterPro" id="IPR036291">
    <property type="entry name" value="NAD(P)-bd_dom_sf"/>
</dbReference>
<keyword evidence="6" id="KW-1185">Reference proteome</keyword>
<comment type="similarity">
    <text evidence="1">Belongs to the NAD(P)-dependent epimerase/dehydratase family.</text>
</comment>
<dbReference type="Gene3D" id="3.40.50.720">
    <property type="entry name" value="NAD(P)-binding Rossmann-like Domain"/>
    <property type="match status" value="1"/>
</dbReference>
<evidence type="ECO:0000256" key="3">
    <source>
        <dbReference type="ARBA" id="ARBA00023027"/>
    </source>
</evidence>
<evidence type="ECO:0000313" key="5">
    <source>
        <dbReference type="EMBL" id="MFC3765360.1"/>
    </source>
</evidence>
<dbReference type="EMBL" id="JBHRZH010000037">
    <property type="protein sequence ID" value="MFC3765360.1"/>
    <property type="molecule type" value="Genomic_DNA"/>
</dbReference>
<evidence type="ECO:0000256" key="2">
    <source>
        <dbReference type="ARBA" id="ARBA00023002"/>
    </source>
</evidence>
<dbReference type="SUPFAM" id="SSF51735">
    <property type="entry name" value="NAD(P)-binding Rossmann-fold domains"/>
    <property type="match status" value="1"/>
</dbReference>
<dbReference type="RefSeq" id="WP_205121255.1">
    <property type="nucleotide sequence ID" value="NZ_JAFBCM010000001.1"/>
</dbReference>
<feature type="domain" description="NAD-dependent epimerase/dehydratase" evidence="4">
    <location>
        <begin position="8"/>
        <end position="176"/>
    </location>
</feature>
<dbReference type="PANTHER" id="PTHR43103">
    <property type="entry name" value="NUCLEOSIDE-DIPHOSPHATE-SUGAR EPIMERASE"/>
    <property type="match status" value="1"/>
</dbReference>
<proteinExistence type="inferred from homology"/>
<dbReference type="Pfam" id="PF01370">
    <property type="entry name" value="Epimerase"/>
    <property type="match status" value="1"/>
</dbReference>
<dbReference type="Proteomes" id="UP001595699">
    <property type="component" value="Unassembled WGS sequence"/>
</dbReference>
<name>A0ABV7YNK2_9ACTN</name>
<evidence type="ECO:0000313" key="6">
    <source>
        <dbReference type="Proteomes" id="UP001595699"/>
    </source>
</evidence>